<dbReference type="InterPro" id="IPR028978">
    <property type="entry name" value="Chorismate_lyase_/UTRA_dom_sf"/>
</dbReference>
<sequence length="221" mass="24571">MTVLFCIIFGSQAHADATPKWPDTPVMRLQALAVLQTLNSELLSNDSATLTLDRWCEKHGLAQGQKVRAERDKSTEKPVTAEIRSILKVNKSEPVAYRRVRLVCGERILSEADNWYVPSRLTEDMNKALNGSDAPFGRVVQPLKFQRHTVAAELLWQPLPERWEMGIAIPTSGGASLEIPSHVLRHKAFLTTADGIPFSTVVENYTAEVLAFKPQPFSPAP</sequence>
<name>A0ABV8E7Y4_9HYPH</name>
<gene>
    <name evidence="1" type="ORF">ACFOVS_10735</name>
</gene>
<organism evidence="1 2">
    <name type="scientific">Rhizobium lemnae</name>
    <dbReference type="NCBI Taxonomy" id="1214924"/>
    <lineage>
        <taxon>Bacteria</taxon>
        <taxon>Pseudomonadati</taxon>
        <taxon>Pseudomonadota</taxon>
        <taxon>Alphaproteobacteria</taxon>
        <taxon>Hyphomicrobiales</taxon>
        <taxon>Rhizobiaceae</taxon>
        <taxon>Rhizobium/Agrobacterium group</taxon>
        <taxon>Rhizobium</taxon>
    </lineage>
</organism>
<evidence type="ECO:0000313" key="1">
    <source>
        <dbReference type="EMBL" id="MFC3968595.1"/>
    </source>
</evidence>
<dbReference type="Proteomes" id="UP001595697">
    <property type="component" value="Unassembled WGS sequence"/>
</dbReference>
<accession>A0ABV8E7Y4</accession>
<reference evidence="2" key="1">
    <citation type="journal article" date="2019" name="Int. J. Syst. Evol. Microbiol.">
        <title>The Global Catalogue of Microorganisms (GCM) 10K type strain sequencing project: providing services to taxonomists for standard genome sequencing and annotation.</title>
        <authorList>
            <consortium name="The Broad Institute Genomics Platform"/>
            <consortium name="The Broad Institute Genome Sequencing Center for Infectious Disease"/>
            <person name="Wu L."/>
            <person name="Ma J."/>
        </authorList>
    </citation>
    <scope>NUCLEOTIDE SEQUENCE [LARGE SCALE GENOMIC DNA]</scope>
    <source>
        <strain evidence="2">TBRC 5781</strain>
    </source>
</reference>
<comment type="caution">
    <text evidence="1">The sequence shown here is derived from an EMBL/GenBank/DDBJ whole genome shotgun (WGS) entry which is preliminary data.</text>
</comment>
<dbReference type="EMBL" id="JBHSBD010000048">
    <property type="protein sequence ID" value="MFC3968595.1"/>
    <property type="molecule type" value="Genomic_DNA"/>
</dbReference>
<evidence type="ECO:0000313" key="2">
    <source>
        <dbReference type="Proteomes" id="UP001595697"/>
    </source>
</evidence>
<dbReference type="Gene3D" id="3.40.1410.10">
    <property type="entry name" value="Chorismate lyase-like"/>
    <property type="match status" value="1"/>
</dbReference>
<proteinExistence type="predicted"/>
<evidence type="ECO:0008006" key="3">
    <source>
        <dbReference type="Google" id="ProtNLM"/>
    </source>
</evidence>
<dbReference type="SUPFAM" id="SSF64288">
    <property type="entry name" value="Chorismate lyase-like"/>
    <property type="match status" value="1"/>
</dbReference>
<protein>
    <recommendedName>
        <fullName evidence="3">Chorismate lyase</fullName>
    </recommendedName>
</protein>
<keyword evidence="2" id="KW-1185">Reference proteome</keyword>
<dbReference type="RefSeq" id="WP_247261452.1">
    <property type="nucleotide sequence ID" value="NZ_JALJQZ010000021.1"/>
</dbReference>